<dbReference type="PANTHER" id="PTHR46067:SF16">
    <property type="entry name" value="N-ACETYLTRANSFERASE DOMAIN-CONTAINING PROTEIN"/>
    <property type="match status" value="1"/>
</dbReference>
<dbReference type="GO" id="GO:0016747">
    <property type="term" value="F:acyltransferase activity, transferring groups other than amino-acyl groups"/>
    <property type="evidence" value="ECO:0007669"/>
    <property type="project" value="InterPro"/>
</dbReference>
<dbReference type="PANTHER" id="PTHR46067">
    <property type="entry name" value="ACYL-COA N-ACYLTRANSFERASES (NAT) SUPERFAMILY PROTEIN"/>
    <property type="match status" value="1"/>
</dbReference>
<accession>A0AAD9TLC6</accession>
<gene>
    <name evidence="2" type="ORF">Ddye_025425</name>
</gene>
<proteinExistence type="predicted"/>
<reference evidence="2" key="1">
    <citation type="journal article" date="2023" name="Plant J.">
        <title>Genome sequences and population genomics provide insights into the demographic history, inbreeding, and mutation load of two 'living fossil' tree species of Dipteronia.</title>
        <authorList>
            <person name="Feng Y."/>
            <person name="Comes H.P."/>
            <person name="Chen J."/>
            <person name="Zhu S."/>
            <person name="Lu R."/>
            <person name="Zhang X."/>
            <person name="Li P."/>
            <person name="Qiu J."/>
            <person name="Olsen K.M."/>
            <person name="Qiu Y."/>
        </authorList>
    </citation>
    <scope>NUCLEOTIDE SEQUENCE</scope>
    <source>
        <strain evidence="2">KIB01</strain>
    </source>
</reference>
<dbReference type="PROSITE" id="PS51186">
    <property type="entry name" value="GNAT"/>
    <property type="match status" value="1"/>
</dbReference>
<dbReference type="Gene3D" id="3.40.630.30">
    <property type="match status" value="1"/>
</dbReference>
<dbReference type="Proteomes" id="UP001280121">
    <property type="component" value="Unassembled WGS sequence"/>
</dbReference>
<evidence type="ECO:0000259" key="1">
    <source>
        <dbReference type="PROSITE" id="PS51186"/>
    </source>
</evidence>
<dbReference type="EMBL" id="JANJYI010000008">
    <property type="protein sequence ID" value="KAK2637630.1"/>
    <property type="molecule type" value="Genomic_DNA"/>
</dbReference>
<dbReference type="AlphaFoldDB" id="A0AAD9TLC6"/>
<comment type="caution">
    <text evidence="2">The sequence shown here is derived from an EMBL/GenBank/DDBJ whole genome shotgun (WGS) entry which is preliminary data.</text>
</comment>
<dbReference type="Pfam" id="PF13302">
    <property type="entry name" value="Acetyltransf_3"/>
    <property type="match status" value="1"/>
</dbReference>
<feature type="domain" description="N-acetyltransferase" evidence="1">
    <location>
        <begin position="8"/>
        <end position="155"/>
    </location>
</feature>
<evidence type="ECO:0000313" key="3">
    <source>
        <dbReference type="Proteomes" id="UP001280121"/>
    </source>
</evidence>
<dbReference type="InterPro" id="IPR000182">
    <property type="entry name" value="GNAT_dom"/>
</dbReference>
<dbReference type="SUPFAM" id="SSF55729">
    <property type="entry name" value="Acyl-CoA N-acyltransferases (Nat)"/>
    <property type="match status" value="1"/>
</dbReference>
<evidence type="ECO:0000313" key="2">
    <source>
        <dbReference type="EMBL" id="KAK2637630.1"/>
    </source>
</evidence>
<keyword evidence="3" id="KW-1185">Reference proteome</keyword>
<sequence length="155" mass="17840">MEIDSSTTILRPFKLSDVDDFMIWASDDQVMRPWNTFTSKEEALTYIKDVCIPTLGARSIYILDRWIGIVLIYPGSDDDRCRADIRYAVAVEFWGQGMATKAVKIALSEVSKDFPEVVRLQAYVDVQNKAYQRVLEKVGFLHEGLLRKYCYLKGQ</sequence>
<dbReference type="InterPro" id="IPR016181">
    <property type="entry name" value="Acyl_CoA_acyltransferase"/>
</dbReference>
<organism evidence="2 3">
    <name type="scientific">Dipteronia dyeriana</name>
    <dbReference type="NCBI Taxonomy" id="168575"/>
    <lineage>
        <taxon>Eukaryota</taxon>
        <taxon>Viridiplantae</taxon>
        <taxon>Streptophyta</taxon>
        <taxon>Embryophyta</taxon>
        <taxon>Tracheophyta</taxon>
        <taxon>Spermatophyta</taxon>
        <taxon>Magnoliopsida</taxon>
        <taxon>eudicotyledons</taxon>
        <taxon>Gunneridae</taxon>
        <taxon>Pentapetalae</taxon>
        <taxon>rosids</taxon>
        <taxon>malvids</taxon>
        <taxon>Sapindales</taxon>
        <taxon>Sapindaceae</taxon>
        <taxon>Hippocastanoideae</taxon>
        <taxon>Acereae</taxon>
        <taxon>Dipteronia</taxon>
    </lineage>
</organism>
<name>A0AAD9TLC6_9ROSI</name>
<protein>
    <recommendedName>
        <fullName evidence="1">N-acetyltransferase domain-containing protein</fullName>
    </recommendedName>
</protein>